<dbReference type="AlphaFoldDB" id="A0A3B0TDX7"/>
<dbReference type="Pfam" id="PF00849">
    <property type="entry name" value="PseudoU_synth_2"/>
    <property type="match status" value="1"/>
</dbReference>
<feature type="non-terminal residue" evidence="2">
    <location>
        <position position="64"/>
    </location>
</feature>
<organism evidence="2">
    <name type="scientific">hydrothermal vent metagenome</name>
    <dbReference type="NCBI Taxonomy" id="652676"/>
    <lineage>
        <taxon>unclassified sequences</taxon>
        <taxon>metagenomes</taxon>
        <taxon>ecological metagenomes</taxon>
    </lineage>
</organism>
<sequence length="64" mass="7318">MNRHIIKVIFEDDCFCVVNKPAGVLVIPTPKNEKNTLIHRVNVEGFLPGLKSKLHPCHRIDRDT</sequence>
<proteinExistence type="predicted"/>
<protein>
    <recommendedName>
        <fullName evidence="1">Pseudouridine synthase RsuA/RluA-like domain-containing protein</fullName>
    </recommendedName>
</protein>
<feature type="domain" description="Pseudouridine synthase RsuA/RluA-like" evidence="1">
    <location>
        <begin position="16"/>
        <end position="64"/>
    </location>
</feature>
<dbReference type="GO" id="GO:0003723">
    <property type="term" value="F:RNA binding"/>
    <property type="evidence" value="ECO:0007669"/>
    <property type="project" value="InterPro"/>
</dbReference>
<name>A0A3B0TDX7_9ZZZZ</name>
<dbReference type="Gene3D" id="3.30.2350.10">
    <property type="entry name" value="Pseudouridine synthase"/>
    <property type="match status" value="1"/>
</dbReference>
<accession>A0A3B0TDX7</accession>
<evidence type="ECO:0000313" key="2">
    <source>
        <dbReference type="EMBL" id="VAW12662.1"/>
    </source>
</evidence>
<dbReference type="EMBL" id="UOEN01000117">
    <property type="protein sequence ID" value="VAW12662.1"/>
    <property type="molecule type" value="Genomic_DNA"/>
</dbReference>
<evidence type="ECO:0000259" key="1">
    <source>
        <dbReference type="Pfam" id="PF00849"/>
    </source>
</evidence>
<gene>
    <name evidence="2" type="ORF">MNBD_BACTEROID05-840</name>
</gene>
<dbReference type="InterPro" id="IPR020103">
    <property type="entry name" value="PsdUridine_synth_cat_dom_sf"/>
</dbReference>
<dbReference type="GO" id="GO:0001522">
    <property type="term" value="P:pseudouridine synthesis"/>
    <property type="evidence" value="ECO:0007669"/>
    <property type="project" value="InterPro"/>
</dbReference>
<reference evidence="2" key="1">
    <citation type="submission" date="2018-06" db="EMBL/GenBank/DDBJ databases">
        <authorList>
            <person name="Zhirakovskaya E."/>
        </authorList>
    </citation>
    <scope>NUCLEOTIDE SEQUENCE</scope>
</reference>
<dbReference type="SUPFAM" id="SSF55120">
    <property type="entry name" value="Pseudouridine synthase"/>
    <property type="match status" value="1"/>
</dbReference>
<dbReference type="GO" id="GO:0009982">
    <property type="term" value="F:pseudouridine synthase activity"/>
    <property type="evidence" value="ECO:0007669"/>
    <property type="project" value="InterPro"/>
</dbReference>
<dbReference type="InterPro" id="IPR006145">
    <property type="entry name" value="PsdUridine_synth_RsuA/RluA"/>
</dbReference>